<dbReference type="PROSITE" id="PS01031">
    <property type="entry name" value="SHSP"/>
    <property type="match status" value="1"/>
</dbReference>
<reference evidence="5 6" key="1">
    <citation type="submission" date="2024-09" db="EMBL/GenBank/DDBJ databases">
        <title>Chromosome-scale assembly of Riccia fluitans.</title>
        <authorList>
            <person name="Paukszto L."/>
            <person name="Sawicki J."/>
            <person name="Karawczyk K."/>
            <person name="Piernik-Szablinska J."/>
            <person name="Szczecinska M."/>
            <person name="Mazdziarz M."/>
        </authorList>
    </citation>
    <scope>NUCLEOTIDE SEQUENCE [LARGE SCALE GENOMIC DNA]</scope>
    <source>
        <strain evidence="5">Rf_01</strain>
        <tissue evidence="5">Aerial parts of the thallus</tissue>
    </source>
</reference>
<evidence type="ECO:0000256" key="3">
    <source>
        <dbReference type="RuleBase" id="RU003616"/>
    </source>
</evidence>
<gene>
    <name evidence="5" type="ORF">R1flu_009881</name>
</gene>
<dbReference type="InterPro" id="IPR002068">
    <property type="entry name" value="A-crystallin/Hsp20_dom"/>
</dbReference>
<evidence type="ECO:0000256" key="2">
    <source>
        <dbReference type="PROSITE-ProRule" id="PRU00285"/>
    </source>
</evidence>
<evidence type="ECO:0000259" key="4">
    <source>
        <dbReference type="PROSITE" id="PS01031"/>
    </source>
</evidence>
<keyword evidence="1" id="KW-0346">Stress response</keyword>
<keyword evidence="6" id="KW-1185">Reference proteome</keyword>
<sequence>MNNSSGKNYCRIRSRSHTFDGVHNGETLLTCSVFFSTVDATSNAYDTNLKVDMTGLNRDEVKLTVEDDRILQITGERSKEKDEKTDKWHRVERSHGRFLRRFPLPDNANVEKIHAKVEDGVLTVTVPKSDKRRRTVHRQIDIK</sequence>
<protein>
    <recommendedName>
        <fullName evidence="4">SHSP domain-containing protein</fullName>
    </recommendedName>
</protein>
<accession>A0ABD1Z4H3</accession>
<dbReference type="Pfam" id="PF00011">
    <property type="entry name" value="HSP20"/>
    <property type="match status" value="1"/>
</dbReference>
<dbReference type="EMBL" id="JBHFFA010000002">
    <property type="protein sequence ID" value="KAL2642294.1"/>
    <property type="molecule type" value="Genomic_DNA"/>
</dbReference>
<dbReference type="Proteomes" id="UP001605036">
    <property type="component" value="Unassembled WGS sequence"/>
</dbReference>
<evidence type="ECO:0000313" key="5">
    <source>
        <dbReference type="EMBL" id="KAL2642294.1"/>
    </source>
</evidence>
<evidence type="ECO:0000313" key="6">
    <source>
        <dbReference type="Proteomes" id="UP001605036"/>
    </source>
</evidence>
<proteinExistence type="inferred from homology"/>
<dbReference type="InterPro" id="IPR008978">
    <property type="entry name" value="HSP20-like_chaperone"/>
</dbReference>
<evidence type="ECO:0000256" key="1">
    <source>
        <dbReference type="ARBA" id="ARBA00023016"/>
    </source>
</evidence>
<dbReference type="Gene3D" id="2.60.40.790">
    <property type="match status" value="1"/>
</dbReference>
<comment type="similarity">
    <text evidence="2 3">Belongs to the small heat shock protein (HSP20) family.</text>
</comment>
<dbReference type="SUPFAM" id="SSF49764">
    <property type="entry name" value="HSP20-like chaperones"/>
    <property type="match status" value="1"/>
</dbReference>
<comment type="caution">
    <text evidence="5">The sequence shown here is derived from an EMBL/GenBank/DDBJ whole genome shotgun (WGS) entry which is preliminary data.</text>
</comment>
<dbReference type="PANTHER" id="PTHR11527">
    <property type="entry name" value="HEAT-SHOCK PROTEIN 20 FAMILY MEMBER"/>
    <property type="match status" value="1"/>
</dbReference>
<organism evidence="5 6">
    <name type="scientific">Riccia fluitans</name>
    <dbReference type="NCBI Taxonomy" id="41844"/>
    <lineage>
        <taxon>Eukaryota</taxon>
        <taxon>Viridiplantae</taxon>
        <taxon>Streptophyta</taxon>
        <taxon>Embryophyta</taxon>
        <taxon>Marchantiophyta</taxon>
        <taxon>Marchantiopsida</taxon>
        <taxon>Marchantiidae</taxon>
        <taxon>Marchantiales</taxon>
        <taxon>Ricciaceae</taxon>
        <taxon>Riccia</taxon>
    </lineage>
</organism>
<dbReference type="AlphaFoldDB" id="A0ABD1Z4H3"/>
<dbReference type="InterPro" id="IPR031107">
    <property type="entry name" value="Small_HSP"/>
</dbReference>
<feature type="domain" description="SHSP" evidence="4">
    <location>
        <begin position="29"/>
        <end position="143"/>
    </location>
</feature>
<name>A0ABD1Z4H3_9MARC</name>